<dbReference type="GO" id="GO:0005615">
    <property type="term" value="C:extracellular space"/>
    <property type="evidence" value="ECO:0007669"/>
    <property type="project" value="TreeGrafter"/>
</dbReference>
<dbReference type="Proteomes" id="UP000275846">
    <property type="component" value="Unassembled WGS sequence"/>
</dbReference>
<gene>
    <name evidence="3" type="ORF">SSLN_LOCUS1314</name>
</gene>
<proteinExistence type="predicted"/>
<accession>A0A183SAR6</accession>
<organism evidence="5">
    <name type="scientific">Schistocephalus solidus</name>
    <name type="common">Tapeworm</name>
    <dbReference type="NCBI Taxonomy" id="70667"/>
    <lineage>
        <taxon>Eukaryota</taxon>
        <taxon>Metazoa</taxon>
        <taxon>Spiralia</taxon>
        <taxon>Lophotrochozoa</taxon>
        <taxon>Platyhelminthes</taxon>
        <taxon>Cestoda</taxon>
        <taxon>Eucestoda</taxon>
        <taxon>Diphyllobothriidea</taxon>
        <taxon>Diphyllobothriidae</taxon>
        <taxon>Schistocephalus</taxon>
    </lineage>
</organism>
<sequence length="62" mass="6975">MNPCFMPIRAGVCRAWMPMYAFNADLGVCEEFTYSGCGGNLNRFETLEECETACGGRPRLRM</sequence>
<dbReference type="InterPro" id="IPR020901">
    <property type="entry name" value="Prtase_inh_Kunz-CS"/>
</dbReference>
<dbReference type="WBParaSite" id="SSLN_0000136701-mRNA-1">
    <property type="protein sequence ID" value="SSLN_0000136701-mRNA-1"/>
    <property type="gene ID" value="SSLN_0000136701"/>
</dbReference>
<dbReference type="PRINTS" id="PR00759">
    <property type="entry name" value="BASICPTASE"/>
</dbReference>
<evidence type="ECO:0000313" key="4">
    <source>
        <dbReference type="Proteomes" id="UP000275846"/>
    </source>
</evidence>
<evidence type="ECO:0000313" key="5">
    <source>
        <dbReference type="WBParaSite" id="SSLN_0000136701-mRNA-1"/>
    </source>
</evidence>
<protein>
    <submittedName>
        <fullName evidence="5">BPTI/Kunitz inhibitor domain-containing protein</fullName>
    </submittedName>
</protein>
<dbReference type="InterPro" id="IPR036880">
    <property type="entry name" value="Kunitz_BPTI_sf"/>
</dbReference>
<dbReference type="PANTHER" id="PTHR10083:SF374">
    <property type="entry name" value="BPTI_KUNITZ INHIBITOR DOMAIN-CONTAINING PROTEIN"/>
    <property type="match status" value="1"/>
</dbReference>
<reference evidence="5" key="1">
    <citation type="submission" date="2016-06" db="UniProtKB">
        <authorList>
            <consortium name="WormBaseParasite"/>
        </authorList>
    </citation>
    <scope>IDENTIFICATION</scope>
</reference>
<dbReference type="AlphaFoldDB" id="A0A183SAR6"/>
<dbReference type="OrthoDB" id="4473401at2759"/>
<dbReference type="FunFam" id="4.10.410.10:FF:000020">
    <property type="entry name" value="Collagen, type VI, alpha 3"/>
    <property type="match status" value="1"/>
</dbReference>
<keyword evidence="4" id="KW-1185">Reference proteome</keyword>
<dbReference type="EMBL" id="UYSU01002411">
    <property type="protein sequence ID" value="VDL87448.1"/>
    <property type="molecule type" value="Genomic_DNA"/>
</dbReference>
<dbReference type="SMART" id="SM00131">
    <property type="entry name" value="KU"/>
    <property type="match status" value="1"/>
</dbReference>
<dbReference type="STRING" id="70667.A0A183SAR6"/>
<dbReference type="InterPro" id="IPR002223">
    <property type="entry name" value="Kunitz_BPTI"/>
</dbReference>
<dbReference type="CDD" id="cd00109">
    <property type="entry name" value="Kunitz-type"/>
    <property type="match status" value="1"/>
</dbReference>
<dbReference type="PROSITE" id="PS50279">
    <property type="entry name" value="BPTI_KUNITZ_2"/>
    <property type="match status" value="1"/>
</dbReference>
<evidence type="ECO:0000259" key="2">
    <source>
        <dbReference type="PROSITE" id="PS50279"/>
    </source>
</evidence>
<dbReference type="PANTHER" id="PTHR10083">
    <property type="entry name" value="KUNITZ-TYPE PROTEASE INHIBITOR-RELATED"/>
    <property type="match status" value="1"/>
</dbReference>
<evidence type="ECO:0000256" key="1">
    <source>
        <dbReference type="ARBA" id="ARBA00023157"/>
    </source>
</evidence>
<dbReference type="PROSITE" id="PS00280">
    <property type="entry name" value="BPTI_KUNITZ_1"/>
    <property type="match status" value="1"/>
</dbReference>
<feature type="domain" description="BPTI/Kunitz inhibitor" evidence="2">
    <location>
        <begin position="4"/>
        <end position="54"/>
    </location>
</feature>
<dbReference type="GO" id="GO:0004867">
    <property type="term" value="F:serine-type endopeptidase inhibitor activity"/>
    <property type="evidence" value="ECO:0007669"/>
    <property type="project" value="InterPro"/>
</dbReference>
<keyword evidence="1" id="KW-1015">Disulfide bond</keyword>
<dbReference type="Pfam" id="PF00014">
    <property type="entry name" value="Kunitz_BPTI"/>
    <property type="match status" value="1"/>
</dbReference>
<name>A0A183SAR6_SCHSO</name>
<dbReference type="Gene3D" id="4.10.410.10">
    <property type="entry name" value="Pancreatic trypsin inhibitor Kunitz domain"/>
    <property type="match status" value="1"/>
</dbReference>
<evidence type="ECO:0000313" key="3">
    <source>
        <dbReference type="EMBL" id="VDL87448.1"/>
    </source>
</evidence>
<dbReference type="SUPFAM" id="SSF57362">
    <property type="entry name" value="BPTI-like"/>
    <property type="match status" value="1"/>
</dbReference>
<reference evidence="3 4" key="2">
    <citation type="submission" date="2018-11" db="EMBL/GenBank/DDBJ databases">
        <authorList>
            <consortium name="Pathogen Informatics"/>
        </authorList>
    </citation>
    <scope>NUCLEOTIDE SEQUENCE [LARGE SCALE GENOMIC DNA]</scope>
    <source>
        <strain evidence="3 4">NST_G2</strain>
    </source>
</reference>
<dbReference type="InterPro" id="IPR050098">
    <property type="entry name" value="TFPI/VKTCI-like"/>
</dbReference>